<sequence length="155" mass="17409">MAAKTKGTFENPLFVTSGEQELHLKPVPGLLLDRYMLEWTHKNPMPRPPVREANIGGQVVAIQDDNNAYFQEEKEMWDSAHQHARLSFILAYGIIEKTPIKWEGHDDFPEGNRIEQRAAWIESLLVEGDDISGLAEAIASLSEPTAKGVEEAEKN</sequence>
<proteinExistence type="predicted"/>
<name>A0A0F8ZIL3_9ZZZZ</name>
<evidence type="ECO:0000313" key="1">
    <source>
        <dbReference type="EMBL" id="KKK66264.1"/>
    </source>
</evidence>
<accession>A0A0F8ZIL3</accession>
<protein>
    <submittedName>
        <fullName evidence="1">Uncharacterized protein</fullName>
    </submittedName>
</protein>
<dbReference type="AlphaFoldDB" id="A0A0F8ZIL3"/>
<gene>
    <name evidence="1" type="ORF">LCGC14_2965850</name>
</gene>
<dbReference type="EMBL" id="LAZR01060157">
    <property type="protein sequence ID" value="KKK66264.1"/>
    <property type="molecule type" value="Genomic_DNA"/>
</dbReference>
<comment type="caution">
    <text evidence="1">The sequence shown here is derived from an EMBL/GenBank/DDBJ whole genome shotgun (WGS) entry which is preliminary data.</text>
</comment>
<organism evidence="1">
    <name type="scientific">marine sediment metagenome</name>
    <dbReference type="NCBI Taxonomy" id="412755"/>
    <lineage>
        <taxon>unclassified sequences</taxon>
        <taxon>metagenomes</taxon>
        <taxon>ecological metagenomes</taxon>
    </lineage>
</organism>
<reference evidence="1" key="1">
    <citation type="journal article" date="2015" name="Nature">
        <title>Complex archaea that bridge the gap between prokaryotes and eukaryotes.</title>
        <authorList>
            <person name="Spang A."/>
            <person name="Saw J.H."/>
            <person name="Jorgensen S.L."/>
            <person name="Zaremba-Niedzwiedzka K."/>
            <person name="Martijn J."/>
            <person name="Lind A.E."/>
            <person name="van Eijk R."/>
            <person name="Schleper C."/>
            <person name="Guy L."/>
            <person name="Ettema T.J."/>
        </authorList>
    </citation>
    <scope>NUCLEOTIDE SEQUENCE</scope>
</reference>